<evidence type="ECO:0000256" key="4">
    <source>
        <dbReference type="ARBA" id="ARBA00023136"/>
    </source>
</evidence>
<dbReference type="PANTHER" id="PTHR23501:SF109">
    <property type="entry name" value="MAJOR FACILITATOR SUPERFAMILY (MFS) PROFILE DOMAIN-CONTAINING PROTEIN-RELATED"/>
    <property type="match status" value="1"/>
</dbReference>
<keyword evidence="4 5" id="KW-0472">Membrane</keyword>
<feature type="transmembrane region" description="Helical" evidence="5">
    <location>
        <begin position="112"/>
        <end position="130"/>
    </location>
</feature>
<feature type="transmembrane region" description="Helical" evidence="5">
    <location>
        <begin position="136"/>
        <end position="156"/>
    </location>
</feature>
<feature type="transmembrane region" description="Helical" evidence="5">
    <location>
        <begin position="168"/>
        <end position="192"/>
    </location>
</feature>
<gene>
    <name evidence="7" type="ORF">BJX66DRAFT_336880</name>
</gene>
<dbReference type="SUPFAM" id="SSF103473">
    <property type="entry name" value="MFS general substrate transporter"/>
    <property type="match status" value="1"/>
</dbReference>
<protein>
    <submittedName>
        <fullName evidence="7">Major facilitator superfamily domain-containing protein</fullName>
    </submittedName>
</protein>
<feature type="transmembrane region" description="Helical" evidence="5">
    <location>
        <begin position="385"/>
        <end position="405"/>
    </location>
</feature>
<feature type="transmembrane region" description="Helical" evidence="5">
    <location>
        <begin position="269"/>
        <end position="293"/>
    </location>
</feature>
<feature type="transmembrane region" description="Helical" evidence="5">
    <location>
        <begin position="82"/>
        <end position="100"/>
    </location>
</feature>
<dbReference type="PROSITE" id="PS50850">
    <property type="entry name" value="MFS"/>
    <property type="match status" value="1"/>
</dbReference>
<name>A0ABR4G947_9EURO</name>
<feature type="domain" description="Major facilitator superfamily (MFS) profile" evidence="6">
    <location>
        <begin position="37"/>
        <end position="494"/>
    </location>
</feature>
<evidence type="ECO:0000313" key="7">
    <source>
        <dbReference type="EMBL" id="KAL2795544.1"/>
    </source>
</evidence>
<organism evidence="7 8">
    <name type="scientific">Aspergillus keveii</name>
    <dbReference type="NCBI Taxonomy" id="714993"/>
    <lineage>
        <taxon>Eukaryota</taxon>
        <taxon>Fungi</taxon>
        <taxon>Dikarya</taxon>
        <taxon>Ascomycota</taxon>
        <taxon>Pezizomycotina</taxon>
        <taxon>Eurotiomycetes</taxon>
        <taxon>Eurotiomycetidae</taxon>
        <taxon>Eurotiales</taxon>
        <taxon>Aspergillaceae</taxon>
        <taxon>Aspergillus</taxon>
        <taxon>Aspergillus subgen. Nidulantes</taxon>
    </lineage>
</organism>
<dbReference type="EMBL" id="JBFTWV010000034">
    <property type="protein sequence ID" value="KAL2795544.1"/>
    <property type="molecule type" value="Genomic_DNA"/>
</dbReference>
<sequence>MSETEAKDIAVAEKVEPEALTQHIDHVSDGSDSAPTRLATWSLAGTLVGTSFGFYAALLGSFPSWNMLGTVIPQTLGPDSTYLWAFPTLIFCQSASAIIFGRVSDFVGRRWIFIGGNLLSFIGFISCGRADDASAITGLSALIGIGTGIQFTGPFLAIPELVPVRYRFAIVGLSMSLFAPLLAMTPAIVQALVLNTDDGWRWCYSINAIFSIVATILLLVCYRPPTSGQVKETSPPEHRLDKKEWVRTIVFASATALATYGLLWGDTVFAWRSAGVITLITASGLILLVYAGIQGANPQSGHGRLFLNIRAMVQITIASGSSLILYFMPSTVELVLQIIIGGFILATILTIKPKVVKWHLAASVTLAMVFLSAQASINSERKTELLAFSSLVGIGQGYAMVISHVSAPMTADKRDMGLVAGIIVAFRNLNYSVLNAILFAIFTPRFTSKLEPLVTDAAIEAGLPPSSLPILFETIEGVILSGDVTALLSVPGIGIQVMMAVQEAVVVAGTEAFRFILLLANLYAIPLAILALVAHNMDGYLTADIWAVPNPIRRGGGLGAVLKDILRGG</sequence>
<dbReference type="Pfam" id="PF07690">
    <property type="entry name" value="MFS_1"/>
    <property type="match status" value="1"/>
</dbReference>
<feature type="transmembrane region" description="Helical" evidence="5">
    <location>
        <begin position="358"/>
        <end position="379"/>
    </location>
</feature>
<evidence type="ECO:0000256" key="5">
    <source>
        <dbReference type="SAM" id="Phobius"/>
    </source>
</evidence>
<reference evidence="7 8" key="1">
    <citation type="submission" date="2024-07" db="EMBL/GenBank/DDBJ databases">
        <title>Section-level genome sequencing and comparative genomics of Aspergillus sections Usti and Cavernicolus.</title>
        <authorList>
            <consortium name="Lawrence Berkeley National Laboratory"/>
            <person name="Nybo J.L."/>
            <person name="Vesth T.C."/>
            <person name="Theobald S."/>
            <person name="Frisvad J.C."/>
            <person name="Larsen T.O."/>
            <person name="Kjaerboelling I."/>
            <person name="Rothschild-Mancinelli K."/>
            <person name="Lyhne E.K."/>
            <person name="Kogle M.E."/>
            <person name="Barry K."/>
            <person name="Clum A."/>
            <person name="Na H."/>
            <person name="Ledsgaard L."/>
            <person name="Lin J."/>
            <person name="Lipzen A."/>
            <person name="Kuo A."/>
            <person name="Riley R."/>
            <person name="Mondo S."/>
            <person name="Labutti K."/>
            <person name="Haridas S."/>
            <person name="Pangalinan J."/>
            <person name="Salamov A.A."/>
            <person name="Simmons B.A."/>
            <person name="Magnuson J.K."/>
            <person name="Chen J."/>
            <person name="Drula E."/>
            <person name="Henrissat B."/>
            <person name="Wiebenga A."/>
            <person name="Lubbers R.J."/>
            <person name="Gomes A.C."/>
            <person name="Makela M.R."/>
            <person name="Stajich J."/>
            <person name="Grigoriev I.V."/>
            <person name="Mortensen U.H."/>
            <person name="De Vries R.P."/>
            <person name="Baker S.E."/>
            <person name="Andersen M.R."/>
        </authorList>
    </citation>
    <scope>NUCLEOTIDE SEQUENCE [LARGE SCALE GENOMIC DNA]</scope>
    <source>
        <strain evidence="7 8">CBS 209.92</strain>
    </source>
</reference>
<keyword evidence="8" id="KW-1185">Reference proteome</keyword>
<dbReference type="InterPro" id="IPR036259">
    <property type="entry name" value="MFS_trans_sf"/>
</dbReference>
<feature type="transmembrane region" description="Helical" evidence="5">
    <location>
        <begin position="417"/>
        <end position="442"/>
    </location>
</feature>
<accession>A0ABR4G947</accession>
<feature type="transmembrane region" description="Helical" evidence="5">
    <location>
        <begin position="478"/>
        <end position="501"/>
    </location>
</feature>
<proteinExistence type="predicted"/>
<dbReference type="Gene3D" id="1.20.1250.20">
    <property type="entry name" value="MFS general substrate transporter like domains"/>
    <property type="match status" value="1"/>
</dbReference>
<feature type="transmembrane region" description="Helical" evidence="5">
    <location>
        <begin position="38"/>
        <end position="62"/>
    </location>
</feature>
<dbReference type="InterPro" id="IPR020846">
    <property type="entry name" value="MFS_dom"/>
</dbReference>
<evidence type="ECO:0000256" key="2">
    <source>
        <dbReference type="ARBA" id="ARBA00022692"/>
    </source>
</evidence>
<evidence type="ECO:0000259" key="6">
    <source>
        <dbReference type="PROSITE" id="PS50850"/>
    </source>
</evidence>
<dbReference type="PANTHER" id="PTHR23501">
    <property type="entry name" value="MAJOR FACILITATOR SUPERFAMILY"/>
    <property type="match status" value="1"/>
</dbReference>
<evidence type="ECO:0000313" key="8">
    <source>
        <dbReference type="Proteomes" id="UP001610563"/>
    </source>
</evidence>
<feature type="transmembrane region" description="Helical" evidence="5">
    <location>
        <begin position="334"/>
        <end position="351"/>
    </location>
</feature>
<evidence type="ECO:0000256" key="1">
    <source>
        <dbReference type="ARBA" id="ARBA00004141"/>
    </source>
</evidence>
<feature type="transmembrane region" description="Helical" evidence="5">
    <location>
        <begin position="204"/>
        <end position="224"/>
    </location>
</feature>
<keyword evidence="3 5" id="KW-1133">Transmembrane helix</keyword>
<feature type="transmembrane region" description="Helical" evidence="5">
    <location>
        <begin position="305"/>
        <end position="328"/>
    </location>
</feature>
<comment type="caution">
    <text evidence="7">The sequence shown here is derived from an EMBL/GenBank/DDBJ whole genome shotgun (WGS) entry which is preliminary data.</text>
</comment>
<dbReference type="Proteomes" id="UP001610563">
    <property type="component" value="Unassembled WGS sequence"/>
</dbReference>
<dbReference type="InterPro" id="IPR011701">
    <property type="entry name" value="MFS"/>
</dbReference>
<feature type="transmembrane region" description="Helical" evidence="5">
    <location>
        <begin position="513"/>
        <end position="534"/>
    </location>
</feature>
<feature type="transmembrane region" description="Helical" evidence="5">
    <location>
        <begin position="245"/>
        <end position="263"/>
    </location>
</feature>
<keyword evidence="2 5" id="KW-0812">Transmembrane</keyword>
<evidence type="ECO:0000256" key="3">
    <source>
        <dbReference type="ARBA" id="ARBA00022989"/>
    </source>
</evidence>
<comment type="subcellular location">
    <subcellularLocation>
        <location evidence="1">Membrane</location>
        <topology evidence="1">Multi-pass membrane protein</topology>
    </subcellularLocation>
</comment>